<feature type="transmembrane region" description="Helical" evidence="6">
    <location>
        <begin position="209"/>
        <end position="232"/>
    </location>
</feature>
<dbReference type="Pfam" id="PF03631">
    <property type="entry name" value="Virul_fac_BrkB"/>
    <property type="match status" value="1"/>
</dbReference>
<evidence type="ECO:0000256" key="4">
    <source>
        <dbReference type="ARBA" id="ARBA00022989"/>
    </source>
</evidence>
<dbReference type="PANTHER" id="PTHR30213:SF0">
    <property type="entry name" value="UPF0761 MEMBRANE PROTEIN YIHY"/>
    <property type="match status" value="1"/>
</dbReference>
<feature type="transmembrane region" description="Helical" evidence="6">
    <location>
        <begin position="179"/>
        <end position="197"/>
    </location>
</feature>
<comment type="caution">
    <text evidence="7">The sequence shown here is derived from an EMBL/GenBank/DDBJ whole genome shotgun (WGS) entry which is preliminary data.</text>
</comment>
<name>A0A6A7KB88_9FIRM</name>
<evidence type="ECO:0000256" key="2">
    <source>
        <dbReference type="ARBA" id="ARBA00022475"/>
    </source>
</evidence>
<dbReference type="AlphaFoldDB" id="A0A6A7KB88"/>
<dbReference type="GO" id="GO:0005886">
    <property type="term" value="C:plasma membrane"/>
    <property type="evidence" value="ECO:0007669"/>
    <property type="project" value="UniProtKB-SubCell"/>
</dbReference>
<keyword evidence="3 6" id="KW-0812">Transmembrane</keyword>
<keyword evidence="4 6" id="KW-1133">Transmembrane helix</keyword>
<dbReference type="NCBIfam" id="TIGR00765">
    <property type="entry name" value="yihY_not_rbn"/>
    <property type="match status" value="1"/>
</dbReference>
<dbReference type="InterPro" id="IPR017039">
    <property type="entry name" value="Virul_fac_BrkB"/>
</dbReference>
<gene>
    <name evidence="7" type="ORF">GC105_12740</name>
</gene>
<evidence type="ECO:0000256" key="6">
    <source>
        <dbReference type="SAM" id="Phobius"/>
    </source>
</evidence>
<comment type="subcellular location">
    <subcellularLocation>
        <location evidence="1">Cell membrane</location>
        <topology evidence="1">Multi-pass membrane protein</topology>
    </subcellularLocation>
</comment>
<protein>
    <submittedName>
        <fullName evidence="7">YihY family inner membrane protein</fullName>
    </submittedName>
</protein>
<reference evidence="7 8" key="1">
    <citation type="submission" date="2019-10" db="EMBL/GenBank/DDBJ databases">
        <title>Alkalibaculum tamaniensis sp.nov., a new alkaliphilic acetogen, isolated on methoxylated aromatics from a mud volcano.</title>
        <authorList>
            <person name="Khomyakova M.A."/>
            <person name="Merkel A.Y."/>
            <person name="Bonch-Osmolovskaya E.A."/>
            <person name="Slobodkin A.I."/>
        </authorList>
    </citation>
    <scope>NUCLEOTIDE SEQUENCE [LARGE SCALE GENOMIC DNA]</scope>
    <source>
        <strain evidence="7 8">M08DMB</strain>
    </source>
</reference>
<dbReference type="EMBL" id="WHNX01000023">
    <property type="protein sequence ID" value="MPW26656.1"/>
    <property type="molecule type" value="Genomic_DNA"/>
</dbReference>
<evidence type="ECO:0000256" key="5">
    <source>
        <dbReference type="ARBA" id="ARBA00023136"/>
    </source>
</evidence>
<evidence type="ECO:0000256" key="1">
    <source>
        <dbReference type="ARBA" id="ARBA00004651"/>
    </source>
</evidence>
<evidence type="ECO:0000256" key="3">
    <source>
        <dbReference type="ARBA" id="ARBA00022692"/>
    </source>
</evidence>
<keyword evidence="8" id="KW-1185">Reference proteome</keyword>
<feature type="transmembrane region" description="Helical" evidence="6">
    <location>
        <begin position="238"/>
        <end position="264"/>
    </location>
</feature>
<sequence length="278" mass="31617">MIDKLRNYILFKYIEQAIIRYKYDDISGISAQITYYLILAFFPFLLFLINLLSFTPLSSEILINNFDRFLPTETSILIENVLLETLESRSGTLLIVGILASLWSASRGLNAIIKGLNRAFDVEENRNFITLISLTLISTIGLTIIIILSFFMLVLGGVIENFIFDLLGESSLITVVWKLIRYIIPAFIMFIIFSLLYKYTPNIKLNLKNIIIGALFATIGCNITSLLFSFYVNNFNNYAMVYGSLGGIIGLIFWLYISTFIIILGGELISIHKYIQNN</sequence>
<feature type="transmembrane region" description="Helical" evidence="6">
    <location>
        <begin position="33"/>
        <end position="52"/>
    </location>
</feature>
<evidence type="ECO:0000313" key="8">
    <source>
        <dbReference type="Proteomes" id="UP000440004"/>
    </source>
</evidence>
<feature type="transmembrane region" description="Helical" evidence="6">
    <location>
        <begin position="128"/>
        <end position="159"/>
    </location>
</feature>
<dbReference type="Proteomes" id="UP000440004">
    <property type="component" value="Unassembled WGS sequence"/>
</dbReference>
<accession>A0A6A7KB88</accession>
<feature type="transmembrane region" description="Helical" evidence="6">
    <location>
        <begin position="93"/>
        <end position="116"/>
    </location>
</feature>
<evidence type="ECO:0000313" key="7">
    <source>
        <dbReference type="EMBL" id="MPW26656.1"/>
    </source>
</evidence>
<dbReference type="RefSeq" id="WP_152805372.1">
    <property type="nucleotide sequence ID" value="NZ_WHNX01000023.1"/>
</dbReference>
<proteinExistence type="predicted"/>
<organism evidence="7 8">
    <name type="scientific">Alkalibaculum sporogenes</name>
    <dbReference type="NCBI Taxonomy" id="2655001"/>
    <lineage>
        <taxon>Bacteria</taxon>
        <taxon>Bacillati</taxon>
        <taxon>Bacillota</taxon>
        <taxon>Clostridia</taxon>
        <taxon>Eubacteriales</taxon>
        <taxon>Eubacteriaceae</taxon>
        <taxon>Alkalibaculum</taxon>
    </lineage>
</organism>
<dbReference type="PANTHER" id="PTHR30213">
    <property type="entry name" value="INNER MEMBRANE PROTEIN YHJD"/>
    <property type="match status" value="1"/>
</dbReference>
<keyword evidence="5 6" id="KW-0472">Membrane</keyword>
<dbReference type="PIRSF" id="PIRSF035875">
    <property type="entry name" value="RNase_BN"/>
    <property type="match status" value="1"/>
</dbReference>
<keyword evidence="2" id="KW-1003">Cell membrane</keyword>